<proteinExistence type="predicted"/>
<name>A0A0F7KTW3_9SPHN</name>
<evidence type="ECO:0000313" key="2">
    <source>
        <dbReference type="Proteomes" id="UP000034392"/>
    </source>
</evidence>
<protein>
    <submittedName>
        <fullName evidence="1">Uncharacterized protein</fullName>
    </submittedName>
</protein>
<reference evidence="1" key="1">
    <citation type="submission" date="2015-05" db="EMBL/GenBank/DDBJ databases">
        <title>The complete genome of Altererythrobacter atlanticus strain 26DY36.</title>
        <authorList>
            <person name="Wu Y.-H."/>
            <person name="Cheng H."/>
            <person name="Wu X.-W."/>
        </authorList>
    </citation>
    <scope>NUCLEOTIDE SEQUENCE [LARGE SCALE GENOMIC DNA]</scope>
    <source>
        <strain evidence="1">26DY36</strain>
    </source>
</reference>
<accession>A0A0F7KTW3</accession>
<gene>
    <name evidence="1" type="ORF">WYH_01651</name>
</gene>
<dbReference type="AlphaFoldDB" id="A0A0F7KTW3"/>
<dbReference type="OrthoDB" id="9799456at2"/>
<evidence type="ECO:0000313" key="1">
    <source>
        <dbReference type="EMBL" id="AKH42687.1"/>
    </source>
</evidence>
<dbReference type="STRING" id="1267766.WYH_01651"/>
<dbReference type="Proteomes" id="UP000034392">
    <property type="component" value="Chromosome"/>
</dbReference>
<organism evidence="1 2">
    <name type="scientific">Croceibacterium atlanticum</name>
    <dbReference type="NCBI Taxonomy" id="1267766"/>
    <lineage>
        <taxon>Bacteria</taxon>
        <taxon>Pseudomonadati</taxon>
        <taxon>Pseudomonadota</taxon>
        <taxon>Alphaproteobacteria</taxon>
        <taxon>Sphingomonadales</taxon>
        <taxon>Erythrobacteraceae</taxon>
        <taxon>Croceibacterium</taxon>
    </lineage>
</organism>
<dbReference type="KEGG" id="aay:WYH_01651"/>
<keyword evidence="2" id="KW-1185">Reference proteome</keyword>
<dbReference type="InterPro" id="IPR009325">
    <property type="entry name" value="DUF983"/>
</dbReference>
<dbReference type="PATRIC" id="fig|1267766.3.peg.1660"/>
<sequence>MHGTTPLSQPAALPHRLTETAMRGVRGRCPRCNGAELFRKWLKPVDHCRACGQDWSLHTADDFPPYISIFVTGHLLAPLMIMLVLDFGLSTLATAAILIPLASVLMLGMLQPAKGAVIAYQWWLGLGEFEQERPLPVADSQKLP</sequence>
<dbReference type="RefSeq" id="WP_046903443.1">
    <property type="nucleotide sequence ID" value="NZ_JACIJL010000001.1"/>
</dbReference>
<dbReference type="Pfam" id="PF06170">
    <property type="entry name" value="DUF983"/>
    <property type="match status" value="1"/>
</dbReference>
<dbReference type="EMBL" id="CP011452">
    <property type="protein sequence ID" value="AKH42687.1"/>
    <property type="molecule type" value="Genomic_DNA"/>
</dbReference>